<dbReference type="PANTHER" id="PTHR48098:SF1">
    <property type="entry name" value="DIACYLGLYCEROL ACYLTRANSFERASE_MYCOLYLTRANSFERASE AG85A"/>
    <property type="match status" value="1"/>
</dbReference>
<dbReference type="InterPro" id="IPR029058">
    <property type="entry name" value="AB_hydrolase_fold"/>
</dbReference>
<organism evidence="10 11">
    <name type="scientific">Longimycelium tulufanense</name>
    <dbReference type="NCBI Taxonomy" id="907463"/>
    <lineage>
        <taxon>Bacteria</taxon>
        <taxon>Bacillati</taxon>
        <taxon>Actinomycetota</taxon>
        <taxon>Actinomycetes</taxon>
        <taxon>Pseudonocardiales</taxon>
        <taxon>Pseudonocardiaceae</taxon>
        <taxon>Longimycelium</taxon>
    </lineage>
</organism>
<evidence type="ECO:0000313" key="10">
    <source>
        <dbReference type="EMBL" id="GGM53707.1"/>
    </source>
</evidence>
<evidence type="ECO:0000256" key="8">
    <source>
        <dbReference type="ARBA" id="ARBA00048109"/>
    </source>
</evidence>
<evidence type="ECO:0000256" key="7">
    <source>
        <dbReference type="ARBA" id="ARBA00032572"/>
    </source>
</evidence>
<sequence>MSEGEDRGPSRVSRRVVLGASGVLGAVVAGAALTSASVREVPRKIVRHAAGVAGAPVPQPRPVVRVEQVRSAARNREINLVTVYPDQLRAKDLPVCLMLHGRFGTARELANIPSALARAMRRPGARRFAFVAVDGGNSYWHRNRSKDDPMAMLLEEVPRWLAERGLGGRDRMPFAVAGVSMGGFGALLYARRRREQGRPLQAVAAVSPALMLSWKEMKKRDAFHDATDWAAMDPLRNIDKLGNVPLGVWCGSEDWFIAGNRRFIRAAKPKLASITPGGHTGEYFQRIYPQMVTFIGKHVPREK</sequence>
<evidence type="ECO:0000313" key="11">
    <source>
        <dbReference type="Proteomes" id="UP000637578"/>
    </source>
</evidence>
<keyword evidence="11" id="KW-1185">Reference proteome</keyword>
<dbReference type="Pfam" id="PF00756">
    <property type="entry name" value="Esterase"/>
    <property type="match status" value="1"/>
</dbReference>
<evidence type="ECO:0000256" key="6">
    <source>
        <dbReference type="ARBA" id="ARBA00023315"/>
    </source>
</evidence>
<dbReference type="InterPro" id="IPR000801">
    <property type="entry name" value="Esterase-like"/>
</dbReference>
<evidence type="ECO:0000256" key="4">
    <source>
        <dbReference type="ARBA" id="ARBA00013244"/>
    </source>
</evidence>
<comment type="catalytic activity">
    <reaction evidence="1">
        <text>2 alpha,alpha'-trehalose 6-mycolate = alpha,alpha'-trehalose 6,6'-bismycolate + alpha,alpha-trehalose</text>
        <dbReference type="Rhea" id="RHEA:23472"/>
        <dbReference type="ChEBI" id="CHEBI:16551"/>
        <dbReference type="ChEBI" id="CHEBI:18195"/>
        <dbReference type="ChEBI" id="CHEBI:18234"/>
        <dbReference type="EC" id="2.3.1.122"/>
    </reaction>
</comment>
<keyword evidence="5" id="KW-0808">Transferase</keyword>
<reference evidence="10" key="1">
    <citation type="journal article" date="2014" name="Int. J. Syst. Evol. Microbiol.">
        <title>Complete genome sequence of Corynebacterium casei LMG S-19264T (=DSM 44701T), isolated from a smear-ripened cheese.</title>
        <authorList>
            <consortium name="US DOE Joint Genome Institute (JGI-PGF)"/>
            <person name="Walter F."/>
            <person name="Albersmeier A."/>
            <person name="Kalinowski J."/>
            <person name="Ruckert C."/>
        </authorList>
    </citation>
    <scope>NUCLEOTIDE SEQUENCE</scope>
    <source>
        <strain evidence="10">CGMCC 4.5737</strain>
    </source>
</reference>
<keyword evidence="6" id="KW-0012">Acyltransferase</keyword>
<evidence type="ECO:0000256" key="2">
    <source>
        <dbReference type="ARBA" id="ARBA00005874"/>
    </source>
</evidence>
<dbReference type="Gene3D" id="3.40.50.1820">
    <property type="entry name" value="alpha/beta hydrolase"/>
    <property type="match status" value="1"/>
</dbReference>
<dbReference type="AlphaFoldDB" id="A0A8J3CCK1"/>
<accession>A0A8J3CCK1</accession>
<dbReference type="EC" id="2.3.1.20" evidence="4"/>
<name>A0A8J3CCK1_9PSEU</name>
<keyword evidence="9" id="KW-1133">Transmembrane helix</keyword>
<feature type="transmembrane region" description="Helical" evidence="9">
    <location>
        <begin position="12"/>
        <end position="33"/>
    </location>
</feature>
<proteinExistence type="inferred from homology"/>
<dbReference type="PROSITE" id="PS51318">
    <property type="entry name" value="TAT"/>
    <property type="match status" value="1"/>
</dbReference>
<evidence type="ECO:0000256" key="9">
    <source>
        <dbReference type="SAM" id="Phobius"/>
    </source>
</evidence>
<evidence type="ECO:0000256" key="5">
    <source>
        <dbReference type="ARBA" id="ARBA00022679"/>
    </source>
</evidence>
<protein>
    <recommendedName>
        <fullName evidence="7">Acyl-CoA:diacylglycerol acyltransferase</fullName>
        <ecNumber evidence="3">2.3.1.122</ecNumber>
        <ecNumber evidence="4">2.3.1.20</ecNumber>
    </recommendedName>
</protein>
<reference evidence="10" key="2">
    <citation type="submission" date="2020-09" db="EMBL/GenBank/DDBJ databases">
        <authorList>
            <person name="Sun Q."/>
            <person name="Zhou Y."/>
        </authorList>
    </citation>
    <scope>NUCLEOTIDE SEQUENCE</scope>
    <source>
        <strain evidence="10">CGMCC 4.5737</strain>
    </source>
</reference>
<comment type="similarity">
    <text evidence="2">Belongs to the mycobacterial A85 antigen family.</text>
</comment>
<dbReference type="SUPFAM" id="SSF53474">
    <property type="entry name" value="alpha/beta-Hydrolases"/>
    <property type="match status" value="1"/>
</dbReference>
<dbReference type="Proteomes" id="UP000637578">
    <property type="component" value="Unassembled WGS sequence"/>
</dbReference>
<evidence type="ECO:0000256" key="3">
    <source>
        <dbReference type="ARBA" id="ARBA00012820"/>
    </source>
</evidence>
<dbReference type="GO" id="GO:0004144">
    <property type="term" value="F:diacylglycerol O-acyltransferase activity"/>
    <property type="evidence" value="ECO:0007669"/>
    <property type="project" value="UniProtKB-EC"/>
</dbReference>
<dbReference type="InterPro" id="IPR050583">
    <property type="entry name" value="Mycobacterial_A85_antigen"/>
</dbReference>
<dbReference type="InterPro" id="IPR006311">
    <property type="entry name" value="TAT_signal"/>
</dbReference>
<evidence type="ECO:0000256" key="1">
    <source>
        <dbReference type="ARBA" id="ARBA00000697"/>
    </source>
</evidence>
<gene>
    <name evidence="10" type="ORF">GCM10012275_25960</name>
</gene>
<keyword evidence="9" id="KW-0812">Transmembrane</keyword>
<comment type="catalytic activity">
    <reaction evidence="8">
        <text>an acyl-CoA + a 1,2-diacyl-sn-glycerol = a triacyl-sn-glycerol + CoA</text>
        <dbReference type="Rhea" id="RHEA:10868"/>
        <dbReference type="ChEBI" id="CHEBI:17815"/>
        <dbReference type="ChEBI" id="CHEBI:57287"/>
        <dbReference type="ChEBI" id="CHEBI:58342"/>
        <dbReference type="ChEBI" id="CHEBI:64615"/>
        <dbReference type="EC" id="2.3.1.20"/>
    </reaction>
</comment>
<dbReference type="EC" id="2.3.1.122" evidence="3"/>
<keyword evidence="9" id="KW-0472">Membrane</keyword>
<dbReference type="GO" id="GO:0050348">
    <property type="term" value="F:trehalose O-mycolyltransferase activity"/>
    <property type="evidence" value="ECO:0007669"/>
    <property type="project" value="UniProtKB-EC"/>
</dbReference>
<dbReference type="EMBL" id="BMMK01000010">
    <property type="protein sequence ID" value="GGM53707.1"/>
    <property type="molecule type" value="Genomic_DNA"/>
</dbReference>
<dbReference type="PANTHER" id="PTHR48098">
    <property type="entry name" value="ENTEROCHELIN ESTERASE-RELATED"/>
    <property type="match status" value="1"/>
</dbReference>
<comment type="caution">
    <text evidence="10">The sequence shown here is derived from an EMBL/GenBank/DDBJ whole genome shotgun (WGS) entry which is preliminary data.</text>
</comment>